<keyword evidence="1" id="KW-0175">Coiled coil</keyword>
<evidence type="ECO:0000313" key="2">
    <source>
        <dbReference type="EMBL" id="MBD2503427.1"/>
    </source>
</evidence>
<organism evidence="2 3">
    <name type="scientific">Anabaena azotica FACHB-119</name>
    <dbReference type="NCBI Taxonomy" id="947527"/>
    <lineage>
        <taxon>Bacteria</taxon>
        <taxon>Bacillati</taxon>
        <taxon>Cyanobacteriota</taxon>
        <taxon>Cyanophyceae</taxon>
        <taxon>Nostocales</taxon>
        <taxon>Nostocaceae</taxon>
        <taxon>Anabaena</taxon>
        <taxon>Anabaena azotica</taxon>
    </lineage>
</organism>
<dbReference type="EMBL" id="JACJSG010000035">
    <property type="protein sequence ID" value="MBD2503427.1"/>
    <property type="molecule type" value="Genomic_DNA"/>
</dbReference>
<proteinExistence type="predicted"/>
<dbReference type="Proteomes" id="UP000661112">
    <property type="component" value="Unassembled WGS sequence"/>
</dbReference>
<feature type="coiled-coil region" evidence="1">
    <location>
        <begin position="4"/>
        <end position="45"/>
    </location>
</feature>
<evidence type="ECO:0000256" key="1">
    <source>
        <dbReference type="SAM" id="Coils"/>
    </source>
</evidence>
<reference evidence="2 3" key="1">
    <citation type="journal article" date="2020" name="ISME J.">
        <title>Comparative genomics reveals insights into cyanobacterial evolution and habitat adaptation.</title>
        <authorList>
            <person name="Chen M.Y."/>
            <person name="Teng W.K."/>
            <person name="Zhao L."/>
            <person name="Hu C.X."/>
            <person name="Zhou Y.K."/>
            <person name="Han B.P."/>
            <person name="Song L.R."/>
            <person name="Shu W.S."/>
        </authorList>
    </citation>
    <scope>NUCLEOTIDE SEQUENCE [LARGE SCALE GENOMIC DNA]</scope>
    <source>
        <strain evidence="2 3">FACHB-119</strain>
    </source>
</reference>
<comment type="caution">
    <text evidence="2">The sequence shown here is derived from an EMBL/GenBank/DDBJ whole genome shotgun (WGS) entry which is preliminary data.</text>
</comment>
<evidence type="ECO:0000313" key="3">
    <source>
        <dbReference type="Proteomes" id="UP000661112"/>
    </source>
</evidence>
<keyword evidence="3" id="KW-1185">Reference proteome</keyword>
<dbReference type="RefSeq" id="WP_190476286.1">
    <property type="nucleotide sequence ID" value="NZ_JACJSG010000035.1"/>
</dbReference>
<sequence length="128" mass="15394">MHSLTESQRKLAQLQEILSQLQQQKSDLSRQKETVQYQLRQLEAKEQQVINVLTQAHRKRIELERQIEREKPPVSKKIQLSRELLELLNGNAEVGHRLIESQQRLNPGRTDDWYLDKVMWDLRRDRQM</sequence>
<protein>
    <submittedName>
        <fullName evidence="2">Uncharacterized protein</fullName>
    </submittedName>
</protein>
<accession>A0ABR8D926</accession>
<name>A0ABR8D926_9NOST</name>
<gene>
    <name evidence="2" type="ORF">H6G83_22955</name>
</gene>